<organism evidence="1 2">
    <name type="scientific">Corchorus olitorius</name>
    <dbReference type="NCBI Taxonomy" id="93759"/>
    <lineage>
        <taxon>Eukaryota</taxon>
        <taxon>Viridiplantae</taxon>
        <taxon>Streptophyta</taxon>
        <taxon>Embryophyta</taxon>
        <taxon>Tracheophyta</taxon>
        <taxon>Spermatophyta</taxon>
        <taxon>Magnoliopsida</taxon>
        <taxon>eudicotyledons</taxon>
        <taxon>Gunneridae</taxon>
        <taxon>Pentapetalae</taxon>
        <taxon>rosids</taxon>
        <taxon>malvids</taxon>
        <taxon>Malvales</taxon>
        <taxon>Malvaceae</taxon>
        <taxon>Grewioideae</taxon>
        <taxon>Apeibeae</taxon>
        <taxon>Corchorus</taxon>
    </lineage>
</organism>
<accession>A0A1R3HH50</accession>
<dbReference type="EMBL" id="AWUE01020177">
    <property type="protein sequence ID" value="OMO69644.1"/>
    <property type="molecule type" value="Genomic_DNA"/>
</dbReference>
<protein>
    <submittedName>
        <fullName evidence="1">Uncharacterized protein</fullName>
    </submittedName>
</protein>
<dbReference type="Proteomes" id="UP000187203">
    <property type="component" value="Unassembled WGS sequence"/>
</dbReference>
<evidence type="ECO:0000313" key="1">
    <source>
        <dbReference type="EMBL" id="OMO69644.1"/>
    </source>
</evidence>
<proteinExistence type="predicted"/>
<name>A0A1R3HH50_9ROSI</name>
<gene>
    <name evidence="1" type="ORF">COLO4_28985</name>
</gene>
<sequence>MELDHCMFGHVRWRMVKAASASAAESRLN</sequence>
<evidence type="ECO:0000313" key="2">
    <source>
        <dbReference type="Proteomes" id="UP000187203"/>
    </source>
</evidence>
<keyword evidence="2" id="KW-1185">Reference proteome</keyword>
<reference evidence="2" key="1">
    <citation type="submission" date="2013-09" db="EMBL/GenBank/DDBJ databases">
        <title>Corchorus olitorius genome sequencing.</title>
        <authorList>
            <person name="Alam M."/>
            <person name="Haque M.S."/>
            <person name="Islam M.S."/>
            <person name="Emdad E.M."/>
            <person name="Islam M.M."/>
            <person name="Ahmed B."/>
            <person name="Halim A."/>
            <person name="Hossen Q.M.M."/>
            <person name="Hossain M.Z."/>
            <person name="Ahmed R."/>
            <person name="Khan M.M."/>
            <person name="Islam R."/>
            <person name="Rashid M.M."/>
            <person name="Khan S.A."/>
            <person name="Rahman M.S."/>
            <person name="Alam M."/>
            <person name="Yahiya A.S."/>
            <person name="Khan M.S."/>
            <person name="Azam M.S."/>
            <person name="Haque T."/>
            <person name="Lashkar M.Z.H."/>
            <person name="Akhand A.I."/>
            <person name="Morshed G."/>
            <person name="Roy S."/>
            <person name="Uddin K.S."/>
            <person name="Rabeya T."/>
            <person name="Hossain A.S."/>
            <person name="Chowdhury A."/>
            <person name="Snigdha A.R."/>
            <person name="Mortoza M.S."/>
            <person name="Matin S.A."/>
            <person name="Hoque S.M.E."/>
            <person name="Islam M.K."/>
            <person name="Roy D.K."/>
            <person name="Haider R."/>
            <person name="Moosa M.M."/>
            <person name="Elias S.M."/>
            <person name="Hasan A.M."/>
            <person name="Jahan S."/>
            <person name="Shafiuddin M."/>
            <person name="Mahmood N."/>
            <person name="Shommy N.S."/>
        </authorList>
    </citation>
    <scope>NUCLEOTIDE SEQUENCE [LARGE SCALE GENOMIC DNA]</scope>
    <source>
        <strain evidence="2">cv. O-4</strain>
    </source>
</reference>
<dbReference type="AlphaFoldDB" id="A0A1R3HH50"/>
<comment type="caution">
    <text evidence="1">The sequence shown here is derived from an EMBL/GenBank/DDBJ whole genome shotgun (WGS) entry which is preliminary data.</text>
</comment>